<evidence type="ECO:0000256" key="1">
    <source>
        <dbReference type="SAM" id="MobiDB-lite"/>
    </source>
</evidence>
<feature type="compositionally biased region" description="Low complexity" evidence="1">
    <location>
        <begin position="28"/>
        <end position="37"/>
    </location>
</feature>
<dbReference type="EMBL" id="BMSJ01000005">
    <property type="protein sequence ID" value="GGR27157.1"/>
    <property type="molecule type" value="Genomic_DNA"/>
</dbReference>
<comment type="caution">
    <text evidence="2">The sequence shown here is derived from an EMBL/GenBank/DDBJ whole genome shotgun (WGS) entry which is preliminary data.</text>
</comment>
<feature type="compositionally biased region" description="Gly residues" evidence="1">
    <location>
        <begin position="38"/>
        <end position="54"/>
    </location>
</feature>
<protein>
    <submittedName>
        <fullName evidence="2">Uncharacterized protein</fullName>
    </submittedName>
</protein>
<evidence type="ECO:0000313" key="3">
    <source>
        <dbReference type="Proteomes" id="UP000642014"/>
    </source>
</evidence>
<feature type="compositionally biased region" description="Low complexity" evidence="1">
    <location>
        <begin position="7"/>
        <end position="21"/>
    </location>
</feature>
<reference evidence="2 3" key="1">
    <citation type="journal article" date="2014" name="Int. J. Syst. Evol. Microbiol.">
        <title>Complete genome sequence of Corynebacterium casei LMG S-19264T (=DSM 44701T), isolated from a smear-ripened cheese.</title>
        <authorList>
            <consortium name="US DOE Joint Genome Institute (JGI-PGF)"/>
            <person name="Walter F."/>
            <person name="Albersmeier A."/>
            <person name="Kalinowski J."/>
            <person name="Ruckert C."/>
        </authorList>
    </citation>
    <scope>NUCLEOTIDE SEQUENCE [LARGE SCALE GENOMIC DNA]</scope>
    <source>
        <strain evidence="2 3">JCM 4205</strain>
    </source>
</reference>
<evidence type="ECO:0000313" key="2">
    <source>
        <dbReference type="EMBL" id="GGR27157.1"/>
    </source>
</evidence>
<proteinExistence type="predicted"/>
<organism evidence="2 3">
    <name type="scientific">Streptomyces cinereoruber</name>
    <dbReference type="NCBI Taxonomy" id="67260"/>
    <lineage>
        <taxon>Bacteria</taxon>
        <taxon>Bacillati</taxon>
        <taxon>Actinomycetota</taxon>
        <taxon>Actinomycetes</taxon>
        <taxon>Kitasatosporales</taxon>
        <taxon>Streptomycetaceae</taxon>
        <taxon>Streptomyces</taxon>
    </lineage>
</organism>
<name>A0AAV4KL05_9ACTN</name>
<dbReference type="Proteomes" id="UP000642014">
    <property type="component" value="Unassembled WGS sequence"/>
</dbReference>
<dbReference type="AlphaFoldDB" id="A0AAV4KL05"/>
<gene>
    <name evidence="2" type="ORF">GCM10010497_31930</name>
</gene>
<feature type="region of interest" description="Disordered" evidence="1">
    <location>
        <begin position="1"/>
        <end position="68"/>
    </location>
</feature>
<accession>A0AAV4KL05</accession>
<sequence>MVPTLLAGTDTPTGRGAAPGPRAGGVGTRPHGAVEAGSGAGGRAGAGPGAGTGGLAWARFRWPSRGRA</sequence>